<protein>
    <recommendedName>
        <fullName evidence="2">Sorting nexin C-terminal domain-containing protein</fullName>
    </recommendedName>
</protein>
<dbReference type="OrthoDB" id="5772781at2759"/>
<keyword evidence="1" id="KW-1133">Transmembrane helix</keyword>
<dbReference type="AlphaFoldDB" id="A0A3P7LHX6"/>
<name>A0A3P7LHX6_DIBLA</name>
<dbReference type="PANTHER" id="PTHR22775:SF3">
    <property type="entry name" value="SORTING NEXIN-13"/>
    <property type="match status" value="1"/>
</dbReference>
<dbReference type="Pfam" id="PF08628">
    <property type="entry name" value="Nexin_C"/>
    <property type="match status" value="1"/>
</dbReference>
<sequence>MVDEVFGLQKKNTIFRRGILAILHNIVQTFFGDIVNRKIIDKANFLISAGQMATYAAMLRDVLWPNPADASANVRDAATKLRTRVLCRTAMLGSVSGVCSSVFPPLFDSPLSPYVFLL</sequence>
<evidence type="ECO:0000313" key="4">
    <source>
        <dbReference type="Proteomes" id="UP000281553"/>
    </source>
</evidence>
<keyword evidence="1" id="KW-0812">Transmembrane</keyword>
<gene>
    <name evidence="3" type="ORF">DILT_LOCUS7338</name>
</gene>
<reference evidence="3 4" key="1">
    <citation type="submission" date="2018-11" db="EMBL/GenBank/DDBJ databases">
        <authorList>
            <consortium name="Pathogen Informatics"/>
        </authorList>
    </citation>
    <scope>NUCLEOTIDE SEQUENCE [LARGE SCALE GENOMIC DNA]</scope>
</reference>
<keyword evidence="1" id="KW-0472">Membrane</keyword>
<dbReference type="GO" id="GO:0005769">
    <property type="term" value="C:early endosome"/>
    <property type="evidence" value="ECO:0007669"/>
    <property type="project" value="TreeGrafter"/>
</dbReference>
<dbReference type="PANTHER" id="PTHR22775">
    <property type="entry name" value="SORTING NEXIN"/>
    <property type="match status" value="1"/>
</dbReference>
<accession>A0A3P7LHX6</accession>
<keyword evidence="4" id="KW-1185">Reference proteome</keyword>
<feature type="transmembrane region" description="Helical" evidence="1">
    <location>
        <begin position="85"/>
        <end position="107"/>
    </location>
</feature>
<feature type="domain" description="Sorting nexin C-terminal" evidence="2">
    <location>
        <begin position="15"/>
        <end position="103"/>
    </location>
</feature>
<proteinExistence type="predicted"/>
<evidence type="ECO:0000313" key="3">
    <source>
        <dbReference type="EMBL" id="VDN11507.1"/>
    </source>
</evidence>
<dbReference type="Proteomes" id="UP000281553">
    <property type="component" value="Unassembled WGS sequence"/>
</dbReference>
<evidence type="ECO:0000256" key="1">
    <source>
        <dbReference type="SAM" id="Phobius"/>
    </source>
</evidence>
<evidence type="ECO:0000259" key="2">
    <source>
        <dbReference type="Pfam" id="PF08628"/>
    </source>
</evidence>
<dbReference type="InterPro" id="IPR013937">
    <property type="entry name" value="Sorting_nexin_C"/>
</dbReference>
<dbReference type="EMBL" id="UYRU01051607">
    <property type="protein sequence ID" value="VDN11507.1"/>
    <property type="molecule type" value="Genomic_DNA"/>
</dbReference>
<dbReference type="GO" id="GO:0035091">
    <property type="term" value="F:phosphatidylinositol binding"/>
    <property type="evidence" value="ECO:0007669"/>
    <property type="project" value="TreeGrafter"/>
</dbReference>
<organism evidence="3 4">
    <name type="scientific">Dibothriocephalus latus</name>
    <name type="common">Fish tapeworm</name>
    <name type="synonym">Diphyllobothrium latum</name>
    <dbReference type="NCBI Taxonomy" id="60516"/>
    <lineage>
        <taxon>Eukaryota</taxon>
        <taxon>Metazoa</taxon>
        <taxon>Spiralia</taxon>
        <taxon>Lophotrochozoa</taxon>
        <taxon>Platyhelminthes</taxon>
        <taxon>Cestoda</taxon>
        <taxon>Eucestoda</taxon>
        <taxon>Diphyllobothriidea</taxon>
        <taxon>Diphyllobothriidae</taxon>
        <taxon>Dibothriocephalus</taxon>
    </lineage>
</organism>